<feature type="domain" description="CCHC-type" evidence="4">
    <location>
        <begin position="101"/>
        <end position="116"/>
    </location>
</feature>
<dbReference type="PROSITE" id="PS50158">
    <property type="entry name" value="ZF_CCHC"/>
    <property type="match status" value="1"/>
</dbReference>
<dbReference type="AlphaFoldDB" id="A0A151SGV3"/>
<evidence type="ECO:0000259" key="4">
    <source>
        <dbReference type="PROSITE" id="PS50158"/>
    </source>
</evidence>
<dbReference type="Gramene" id="C.cajan_00142.t">
    <property type="protein sequence ID" value="C.cajan_00142.t"/>
    <property type="gene ID" value="C.cajan_00142"/>
</dbReference>
<dbReference type="GO" id="GO:0003676">
    <property type="term" value="F:nucleic acid binding"/>
    <property type="evidence" value="ECO:0007669"/>
    <property type="project" value="InterPro"/>
</dbReference>
<keyword evidence="1" id="KW-0479">Metal-binding</keyword>
<feature type="compositionally biased region" description="Basic and acidic residues" evidence="3">
    <location>
        <begin position="140"/>
        <end position="150"/>
    </location>
</feature>
<dbReference type="Pfam" id="PF14223">
    <property type="entry name" value="Retrotran_gag_2"/>
    <property type="match status" value="1"/>
</dbReference>
<feature type="compositionally biased region" description="Acidic residues" evidence="3">
    <location>
        <begin position="151"/>
        <end position="173"/>
    </location>
</feature>
<keyword evidence="2" id="KW-0175">Coiled coil</keyword>
<gene>
    <name evidence="5" type="ORF">KK1_000143</name>
</gene>
<dbReference type="Pfam" id="PF00098">
    <property type="entry name" value="zf-CCHC"/>
    <property type="match status" value="1"/>
</dbReference>
<dbReference type="OMA" id="QPDDTIN"/>
<feature type="coiled-coil region" evidence="2">
    <location>
        <begin position="200"/>
        <end position="227"/>
    </location>
</feature>
<keyword evidence="6" id="KW-1185">Reference proteome</keyword>
<organism evidence="5 6">
    <name type="scientific">Cajanus cajan</name>
    <name type="common">Pigeon pea</name>
    <name type="synonym">Cajanus indicus</name>
    <dbReference type="NCBI Taxonomy" id="3821"/>
    <lineage>
        <taxon>Eukaryota</taxon>
        <taxon>Viridiplantae</taxon>
        <taxon>Streptophyta</taxon>
        <taxon>Embryophyta</taxon>
        <taxon>Tracheophyta</taxon>
        <taxon>Spermatophyta</taxon>
        <taxon>Magnoliopsida</taxon>
        <taxon>eudicotyledons</taxon>
        <taxon>Gunneridae</taxon>
        <taxon>Pentapetalae</taxon>
        <taxon>rosids</taxon>
        <taxon>fabids</taxon>
        <taxon>Fabales</taxon>
        <taxon>Fabaceae</taxon>
        <taxon>Papilionoideae</taxon>
        <taxon>50 kb inversion clade</taxon>
        <taxon>NPAAA clade</taxon>
        <taxon>indigoferoid/millettioid clade</taxon>
        <taxon>Phaseoleae</taxon>
        <taxon>Cajanus</taxon>
    </lineage>
</organism>
<evidence type="ECO:0000313" key="6">
    <source>
        <dbReference type="Proteomes" id="UP000075243"/>
    </source>
</evidence>
<dbReference type="SMART" id="SM00343">
    <property type="entry name" value="ZnF_C2HC"/>
    <property type="match status" value="1"/>
</dbReference>
<dbReference type="InterPro" id="IPR001878">
    <property type="entry name" value="Znf_CCHC"/>
</dbReference>
<feature type="region of interest" description="Disordered" evidence="3">
    <location>
        <begin position="140"/>
        <end position="174"/>
    </location>
</feature>
<evidence type="ECO:0000256" key="3">
    <source>
        <dbReference type="SAM" id="MobiDB-lite"/>
    </source>
</evidence>
<dbReference type="EMBL" id="CM003613">
    <property type="protein sequence ID" value="KYP53978.1"/>
    <property type="molecule type" value="Genomic_DNA"/>
</dbReference>
<feature type="region of interest" description="Disordered" evidence="3">
    <location>
        <begin position="281"/>
        <end position="327"/>
    </location>
</feature>
<evidence type="ECO:0000256" key="2">
    <source>
        <dbReference type="SAM" id="Coils"/>
    </source>
</evidence>
<proteinExistence type="predicted"/>
<accession>A0A151SGV3</accession>
<name>A0A151SGV3_CAJCA</name>
<dbReference type="SUPFAM" id="SSF57756">
    <property type="entry name" value="Retrovirus zinc finger-like domains"/>
    <property type="match status" value="1"/>
</dbReference>
<evidence type="ECO:0000256" key="1">
    <source>
        <dbReference type="PROSITE-ProRule" id="PRU00047"/>
    </source>
</evidence>
<protein>
    <recommendedName>
        <fullName evidence="4">CCHC-type domain-containing protein</fullName>
    </recommendedName>
</protein>
<dbReference type="GO" id="GO:0008270">
    <property type="term" value="F:zinc ion binding"/>
    <property type="evidence" value="ECO:0007669"/>
    <property type="project" value="UniProtKB-KW"/>
</dbReference>
<dbReference type="Proteomes" id="UP000075243">
    <property type="component" value="Chromosome 11"/>
</dbReference>
<evidence type="ECO:0000313" key="5">
    <source>
        <dbReference type="EMBL" id="KYP53978.1"/>
    </source>
</evidence>
<keyword evidence="1" id="KW-0863">Zinc-finger</keyword>
<dbReference type="InterPro" id="IPR036875">
    <property type="entry name" value="Znf_CCHC_sf"/>
</dbReference>
<keyword evidence="1" id="KW-0862">Zinc</keyword>
<dbReference type="Gene3D" id="4.10.60.10">
    <property type="entry name" value="Zinc finger, CCHC-type"/>
    <property type="match status" value="1"/>
</dbReference>
<sequence>MEENESIQTMFGRFQTIVNELSFLGRTYDNFDHIDKLLCSLPRKWRPQVTTLRASKNLEKLSLEELIGLFKVHELELQQDDVGRKQKKFNRTPRDKAQPVCFECKKPGHYKIECPELEKEKEKGKKKLIFHKKKKAMMATREDLDTSSSKDDEEANICLMEDTDSSSESDDEEVSKYDFKSLQHAYNQLLSDSAKISTAYKEQKKRISELLEENLLLKNENAKLLKKLEKGFEQCNRTSYEVNMLNKEINLLKSDLSKFTLGTKNLEQILKYSRSSNDKSGIGYIEPKPENESSTSTCSTYGKHEHSTSKCSHMHKKRYSKTSNANTHGPKSIWVRKTEIIPFVDLFNKEKKCPVMILGQWLLATYDGQKVYVPRPQIQERRPSHIRRRAKWTNHGDR</sequence>
<reference evidence="5 6" key="1">
    <citation type="journal article" date="2012" name="Nat. Biotechnol.">
        <title>Draft genome sequence of pigeonpea (Cajanus cajan), an orphan legume crop of resource-poor farmers.</title>
        <authorList>
            <person name="Varshney R.K."/>
            <person name="Chen W."/>
            <person name="Li Y."/>
            <person name="Bharti A.K."/>
            <person name="Saxena R.K."/>
            <person name="Schlueter J.A."/>
            <person name="Donoghue M.T."/>
            <person name="Azam S."/>
            <person name="Fan G."/>
            <person name="Whaley A.M."/>
            <person name="Farmer A.D."/>
            <person name="Sheridan J."/>
            <person name="Iwata A."/>
            <person name="Tuteja R."/>
            <person name="Penmetsa R.V."/>
            <person name="Wu W."/>
            <person name="Upadhyaya H.D."/>
            <person name="Yang S.P."/>
            <person name="Shah T."/>
            <person name="Saxena K.B."/>
            <person name="Michael T."/>
            <person name="McCombie W.R."/>
            <person name="Yang B."/>
            <person name="Zhang G."/>
            <person name="Yang H."/>
            <person name="Wang J."/>
            <person name="Spillane C."/>
            <person name="Cook D.R."/>
            <person name="May G.D."/>
            <person name="Xu X."/>
            <person name="Jackson S.A."/>
        </authorList>
    </citation>
    <scope>NUCLEOTIDE SEQUENCE [LARGE SCALE GENOMIC DNA]</scope>
    <source>
        <strain evidence="6">cv. Asha</strain>
    </source>
</reference>